<dbReference type="Gene3D" id="3.30.1490.20">
    <property type="entry name" value="ATP-grasp fold, A domain"/>
    <property type="match status" value="1"/>
</dbReference>
<keyword evidence="12 13" id="KW-0961">Cell wall biogenesis/degradation</keyword>
<keyword evidence="6 14" id="KW-0547">Nucleotide-binding</keyword>
<dbReference type="InterPro" id="IPR016185">
    <property type="entry name" value="PreATP-grasp_dom_sf"/>
</dbReference>
<evidence type="ECO:0000256" key="4">
    <source>
        <dbReference type="ARBA" id="ARBA00022598"/>
    </source>
</evidence>
<dbReference type="InterPro" id="IPR011761">
    <property type="entry name" value="ATP-grasp"/>
</dbReference>
<gene>
    <name evidence="13" type="primary">ddl</name>
    <name evidence="16" type="ORF">GCM10022204_15100</name>
</gene>
<dbReference type="InterPro" id="IPR011127">
    <property type="entry name" value="Dala_Dala_lig_N"/>
</dbReference>
<keyword evidence="9 13" id="KW-0133">Cell shape</keyword>
<keyword evidence="17" id="KW-1185">Reference proteome</keyword>
<evidence type="ECO:0000256" key="10">
    <source>
        <dbReference type="ARBA" id="ARBA00022984"/>
    </source>
</evidence>
<evidence type="ECO:0000256" key="5">
    <source>
        <dbReference type="ARBA" id="ARBA00022723"/>
    </source>
</evidence>
<dbReference type="PROSITE" id="PS00844">
    <property type="entry name" value="DALA_DALA_LIGASE_2"/>
    <property type="match status" value="1"/>
</dbReference>
<comment type="caution">
    <text evidence="16">The sequence shown here is derived from an EMBL/GenBank/DDBJ whole genome shotgun (WGS) entry which is preliminary data.</text>
</comment>
<accession>A0ABP7D1I3</accession>
<dbReference type="Pfam" id="PF07478">
    <property type="entry name" value="Dala_Dala_lig_C"/>
    <property type="match status" value="1"/>
</dbReference>
<evidence type="ECO:0000256" key="6">
    <source>
        <dbReference type="ARBA" id="ARBA00022741"/>
    </source>
</evidence>
<evidence type="ECO:0000256" key="9">
    <source>
        <dbReference type="ARBA" id="ARBA00022960"/>
    </source>
</evidence>
<dbReference type="InterPro" id="IPR011095">
    <property type="entry name" value="Dala_Dala_lig_C"/>
</dbReference>
<comment type="subcellular location">
    <subcellularLocation>
        <location evidence="13">Cytoplasm</location>
    </subcellularLocation>
</comment>
<dbReference type="PANTHER" id="PTHR23132">
    <property type="entry name" value="D-ALANINE--D-ALANINE LIGASE"/>
    <property type="match status" value="1"/>
</dbReference>
<dbReference type="PROSITE" id="PS00843">
    <property type="entry name" value="DALA_DALA_LIGASE_1"/>
    <property type="match status" value="1"/>
</dbReference>
<evidence type="ECO:0000256" key="13">
    <source>
        <dbReference type="HAMAP-Rule" id="MF_00047"/>
    </source>
</evidence>
<name>A0ABP7D1I3_9ACTN</name>
<evidence type="ECO:0000256" key="3">
    <source>
        <dbReference type="ARBA" id="ARBA00010871"/>
    </source>
</evidence>
<keyword evidence="5" id="KW-0479">Metal-binding</keyword>
<evidence type="ECO:0000256" key="2">
    <source>
        <dbReference type="ARBA" id="ARBA00001946"/>
    </source>
</evidence>
<evidence type="ECO:0000256" key="14">
    <source>
        <dbReference type="PROSITE-ProRule" id="PRU00409"/>
    </source>
</evidence>
<dbReference type="GO" id="GO:0016874">
    <property type="term" value="F:ligase activity"/>
    <property type="evidence" value="ECO:0007669"/>
    <property type="project" value="UniProtKB-KW"/>
</dbReference>
<reference evidence="17" key="1">
    <citation type="journal article" date="2019" name="Int. J. Syst. Evol. Microbiol.">
        <title>The Global Catalogue of Microorganisms (GCM) 10K type strain sequencing project: providing services to taxonomists for standard genome sequencing and annotation.</title>
        <authorList>
            <consortium name="The Broad Institute Genomics Platform"/>
            <consortium name="The Broad Institute Genome Sequencing Center for Infectious Disease"/>
            <person name="Wu L."/>
            <person name="Ma J."/>
        </authorList>
    </citation>
    <scope>NUCLEOTIDE SEQUENCE [LARGE SCALE GENOMIC DNA]</scope>
    <source>
        <strain evidence="17">JCM 16548</strain>
    </source>
</reference>
<dbReference type="Proteomes" id="UP001500051">
    <property type="component" value="Unassembled WGS sequence"/>
</dbReference>
<dbReference type="EC" id="6.3.2.4" evidence="13"/>
<comment type="similarity">
    <text evidence="3 13">Belongs to the D-alanine--D-alanine ligase family.</text>
</comment>
<dbReference type="Gene3D" id="3.40.50.20">
    <property type="match status" value="1"/>
</dbReference>
<evidence type="ECO:0000256" key="7">
    <source>
        <dbReference type="ARBA" id="ARBA00022840"/>
    </source>
</evidence>
<evidence type="ECO:0000313" key="16">
    <source>
        <dbReference type="EMBL" id="GAA3699521.1"/>
    </source>
</evidence>
<dbReference type="NCBIfam" id="TIGR01205">
    <property type="entry name" value="D_ala_D_alaTIGR"/>
    <property type="match status" value="1"/>
</dbReference>
<keyword evidence="10 13" id="KW-0573">Peptidoglycan synthesis</keyword>
<evidence type="ECO:0000256" key="1">
    <source>
        <dbReference type="ARBA" id="ARBA00001936"/>
    </source>
</evidence>
<dbReference type="InterPro" id="IPR005905">
    <property type="entry name" value="D_ala_D_ala"/>
</dbReference>
<evidence type="ECO:0000259" key="15">
    <source>
        <dbReference type="PROSITE" id="PS50975"/>
    </source>
</evidence>
<comment type="pathway">
    <text evidence="13">Cell wall biogenesis; peptidoglycan biosynthesis.</text>
</comment>
<dbReference type="InterPro" id="IPR000291">
    <property type="entry name" value="D-Ala_lig_Van_CS"/>
</dbReference>
<proteinExistence type="inferred from homology"/>
<dbReference type="PROSITE" id="PS50975">
    <property type="entry name" value="ATP_GRASP"/>
    <property type="match status" value="1"/>
</dbReference>
<keyword evidence="8" id="KW-0460">Magnesium</keyword>
<dbReference type="InterPro" id="IPR013815">
    <property type="entry name" value="ATP_grasp_subdomain_1"/>
</dbReference>
<keyword evidence="13" id="KW-0963">Cytoplasm</keyword>
<evidence type="ECO:0000313" key="17">
    <source>
        <dbReference type="Proteomes" id="UP001500051"/>
    </source>
</evidence>
<dbReference type="SUPFAM" id="SSF52440">
    <property type="entry name" value="PreATP-grasp domain"/>
    <property type="match status" value="1"/>
</dbReference>
<dbReference type="HAMAP" id="MF_00047">
    <property type="entry name" value="Dala_Dala_lig"/>
    <property type="match status" value="1"/>
</dbReference>
<organism evidence="16 17">
    <name type="scientific">Microlunatus aurantiacus</name>
    <dbReference type="NCBI Taxonomy" id="446786"/>
    <lineage>
        <taxon>Bacteria</taxon>
        <taxon>Bacillati</taxon>
        <taxon>Actinomycetota</taxon>
        <taxon>Actinomycetes</taxon>
        <taxon>Propionibacteriales</taxon>
        <taxon>Propionibacteriaceae</taxon>
        <taxon>Microlunatus</taxon>
    </lineage>
</organism>
<comment type="catalytic activity">
    <reaction evidence="13">
        <text>2 D-alanine + ATP = D-alanyl-D-alanine + ADP + phosphate + H(+)</text>
        <dbReference type="Rhea" id="RHEA:11224"/>
        <dbReference type="ChEBI" id="CHEBI:15378"/>
        <dbReference type="ChEBI" id="CHEBI:30616"/>
        <dbReference type="ChEBI" id="CHEBI:43474"/>
        <dbReference type="ChEBI" id="CHEBI:57416"/>
        <dbReference type="ChEBI" id="CHEBI:57822"/>
        <dbReference type="ChEBI" id="CHEBI:456216"/>
        <dbReference type="EC" id="6.3.2.4"/>
    </reaction>
</comment>
<keyword evidence="11" id="KW-0464">Manganese</keyword>
<dbReference type="EMBL" id="BAAAYX010000003">
    <property type="protein sequence ID" value="GAA3699521.1"/>
    <property type="molecule type" value="Genomic_DNA"/>
</dbReference>
<dbReference type="NCBIfam" id="NF002528">
    <property type="entry name" value="PRK01966.1-4"/>
    <property type="match status" value="1"/>
</dbReference>
<dbReference type="Pfam" id="PF01820">
    <property type="entry name" value="Dala_Dala_lig_N"/>
    <property type="match status" value="1"/>
</dbReference>
<dbReference type="Gene3D" id="3.30.470.20">
    <property type="entry name" value="ATP-grasp fold, B domain"/>
    <property type="match status" value="1"/>
</dbReference>
<dbReference type="PANTHER" id="PTHR23132:SF25">
    <property type="entry name" value="D-ALANINE--D-ALANINE LIGASE A"/>
    <property type="match status" value="1"/>
</dbReference>
<comment type="cofactor">
    <cofactor evidence="2">
        <name>Mg(2+)</name>
        <dbReference type="ChEBI" id="CHEBI:18420"/>
    </cofactor>
</comment>
<evidence type="ECO:0000256" key="12">
    <source>
        <dbReference type="ARBA" id="ARBA00023316"/>
    </source>
</evidence>
<sequence length="380" mass="40893">MFGGSSSEHAISCLTAGSVLAAIDRDRYDVIAVGITRSGRWVVVPDELQDRLQIVDGTLPEISEDLLDAIWLRTTTGTDLAVRADAATTPDPSDGDDLVPMPQSSALARLGSLDVAFALLHGPFGEDGTIQGMFEMMGTRYVGAGVLASAVGMDKIFMKLVLAASGLPIGPFVSVLPRDWEHDRAACLEAVAALHYPLYVKPARGGSSLGITRVTESGELVAAIEHARQFDPKVIIEEGFVEARELECGVLGTLGGGLPEASQVAEIRVHTESGFYDFDAKYLPEEQVDLDVPADVDTDVAEEVRGLAVRTFEAVGCEGLARVDVFVTRDRRVYVNEINTMPGFTAHSMFPRMWAAAGMSYPELVDRLLMLALERPVGLR</sequence>
<comment type="cofactor">
    <cofactor evidence="1">
        <name>Mn(2+)</name>
        <dbReference type="ChEBI" id="CHEBI:29035"/>
    </cofactor>
</comment>
<evidence type="ECO:0000256" key="8">
    <source>
        <dbReference type="ARBA" id="ARBA00022842"/>
    </source>
</evidence>
<comment type="function">
    <text evidence="13">Cell wall formation.</text>
</comment>
<evidence type="ECO:0000256" key="11">
    <source>
        <dbReference type="ARBA" id="ARBA00023211"/>
    </source>
</evidence>
<keyword evidence="4 13" id="KW-0436">Ligase</keyword>
<dbReference type="SUPFAM" id="SSF56059">
    <property type="entry name" value="Glutathione synthetase ATP-binding domain-like"/>
    <property type="match status" value="1"/>
</dbReference>
<feature type="domain" description="ATP-grasp" evidence="15">
    <location>
        <begin position="159"/>
        <end position="370"/>
    </location>
</feature>
<keyword evidence="7 14" id="KW-0067">ATP-binding</keyword>
<dbReference type="PIRSF" id="PIRSF039102">
    <property type="entry name" value="Ddl/VanB"/>
    <property type="match status" value="1"/>
</dbReference>
<protein>
    <recommendedName>
        <fullName evidence="13">D-alanine--D-alanine ligase</fullName>
        <ecNumber evidence="13">6.3.2.4</ecNumber>
    </recommendedName>
    <alternativeName>
        <fullName evidence="13">D-Ala-D-Ala ligase</fullName>
    </alternativeName>
    <alternativeName>
        <fullName evidence="13">D-alanylalanine synthetase</fullName>
    </alternativeName>
</protein>